<comment type="caution">
    <text evidence="3">The sequence shown here is derived from an EMBL/GenBank/DDBJ whole genome shotgun (WGS) entry which is preliminary data.</text>
</comment>
<gene>
    <name evidence="3" type="ORF">L1049_028351</name>
</gene>
<dbReference type="Proteomes" id="UP001415857">
    <property type="component" value="Unassembled WGS sequence"/>
</dbReference>
<dbReference type="PANTHER" id="PTHR31301">
    <property type="entry name" value="LOB DOMAIN-CONTAINING PROTEIN 4-RELATED"/>
    <property type="match status" value="1"/>
</dbReference>
<dbReference type="PANTHER" id="PTHR31301:SF21">
    <property type="entry name" value="LOB DOMAIN-CONTAINING PROTEIN 27-RELATED"/>
    <property type="match status" value="1"/>
</dbReference>
<keyword evidence="4" id="KW-1185">Reference proteome</keyword>
<dbReference type="PROSITE" id="PS50891">
    <property type="entry name" value="LOB"/>
    <property type="match status" value="1"/>
</dbReference>
<proteinExistence type="inferred from homology"/>
<name>A0AAP0RKA1_LIQFO</name>
<dbReference type="EMBL" id="JBBPBK010000009">
    <property type="protein sequence ID" value="KAK9278773.1"/>
    <property type="molecule type" value="Genomic_DNA"/>
</dbReference>
<dbReference type="InterPro" id="IPR004883">
    <property type="entry name" value="LOB"/>
</dbReference>
<sequence>MTLKGGTSQACAACKYQRRKCSSECLLAPYFPPDQPEMFQNAHRLFGVSNILKILKQLDPSQKPVAMQSIICQANIRSRFPVHGCWGVICQLYYQMRQTEEELHAVRTQLALYKQQEISSMSTDSPSQLQLGMALPNIAALSLFHNDFSPAL</sequence>
<dbReference type="Pfam" id="PF03195">
    <property type="entry name" value="LOB"/>
    <property type="match status" value="1"/>
</dbReference>
<reference evidence="3 4" key="1">
    <citation type="journal article" date="2024" name="Plant J.">
        <title>Genome sequences and population genomics reveal climatic adaptation and genomic divergence between two closely related sweetgum species.</title>
        <authorList>
            <person name="Xu W.Q."/>
            <person name="Ren C.Q."/>
            <person name="Zhang X.Y."/>
            <person name="Comes H.P."/>
            <person name="Liu X.H."/>
            <person name="Li Y.G."/>
            <person name="Kettle C.J."/>
            <person name="Jalonen R."/>
            <person name="Gaisberger H."/>
            <person name="Ma Y.Z."/>
            <person name="Qiu Y.X."/>
        </authorList>
    </citation>
    <scope>NUCLEOTIDE SEQUENCE [LARGE SCALE GENOMIC DNA]</scope>
    <source>
        <strain evidence="3">Hangzhou</strain>
    </source>
</reference>
<evidence type="ECO:0000259" key="2">
    <source>
        <dbReference type="PROSITE" id="PS50891"/>
    </source>
</evidence>
<evidence type="ECO:0000256" key="1">
    <source>
        <dbReference type="ARBA" id="ARBA00005474"/>
    </source>
</evidence>
<organism evidence="3 4">
    <name type="scientific">Liquidambar formosana</name>
    <name type="common">Formosan gum</name>
    <dbReference type="NCBI Taxonomy" id="63359"/>
    <lineage>
        <taxon>Eukaryota</taxon>
        <taxon>Viridiplantae</taxon>
        <taxon>Streptophyta</taxon>
        <taxon>Embryophyta</taxon>
        <taxon>Tracheophyta</taxon>
        <taxon>Spermatophyta</taxon>
        <taxon>Magnoliopsida</taxon>
        <taxon>eudicotyledons</taxon>
        <taxon>Gunneridae</taxon>
        <taxon>Pentapetalae</taxon>
        <taxon>Saxifragales</taxon>
        <taxon>Altingiaceae</taxon>
        <taxon>Liquidambar</taxon>
    </lineage>
</organism>
<protein>
    <recommendedName>
        <fullName evidence="2">LOB domain-containing protein</fullName>
    </recommendedName>
</protein>
<evidence type="ECO:0000313" key="3">
    <source>
        <dbReference type="EMBL" id="KAK9278773.1"/>
    </source>
</evidence>
<comment type="similarity">
    <text evidence="1">Belongs to the LOB domain-containing protein family.</text>
</comment>
<dbReference type="AlphaFoldDB" id="A0AAP0RKA1"/>
<evidence type="ECO:0000313" key="4">
    <source>
        <dbReference type="Proteomes" id="UP001415857"/>
    </source>
</evidence>
<accession>A0AAP0RKA1</accession>
<feature type="domain" description="LOB" evidence="2">
    <location>
        <begin position="9"/>
        <end position="110"/>
    </location>
</feature>